<accession>A0A1I7CIN6</accession>
<dbReference type="InterPro" id="IPR020594">
    <property type="entry name" value="Ribosomal_bL9_bac/chp"/>
</dbReference>
<keyword evidence="10" id="KW-1185">Reference proteome</keyword>
<dbReference type="AlphaFoldDB" id="A0A1I7CIN6"/>
<keyword evidence="3 7" id="KW-0694">RNA-binding</keyword>
<dbReference type="SUPFAM" id="SSF55658">
    <property type="entry name" value="L9 N-domain-like"/>
    <property type="match status" value="1"/>
</dbReference>
<dbReference type="HAMAP" id="MF_00503">
    <property type="entry name" value="Ribosomal_bL9"/>
    <property type="match status" value="1"/>
</dbReference>
<dbReference type="InterPro" id="IPR036791">
    <property type="entry name" value="Ribosomal_bL9_C_sf"/>
</dbReference>
<dbReference type="STRING" id="1296565.SAMN05660657_04525"/>
<dbReference type="Pfam" id="PF03948">
    <property type="entry name" value="Ribosomal_L9_C"/>
    <property type="match status" value="1"/>
</dbReference>
<proteinExistence type="inferred from homology"/>
<evidence type="ECO:0000256" key="1">
    <source>
        <dbReference type="ARBA" id="ARBA00010605"/>
    </source>
</evidence>
<dbReference type="RefSeq" id="WP_093583046.1">
    <property type="nucleotide sequence ID" value="NZ_FPBA01000022.1"/>
</dbReference>
<evidence type="ECO:0000313" key="9">
    <source>
        <dbReference type="EMBL" id="SFT99286.1"/>
    </source>
</evidence>
<evidence type="ECO:0000256" key="7">
    <source>
        <dbReference type="HAMAP-Rule" id="MF_00503"/>
    </source>
</evidence>
<dbReference type="InterPro" id="IPR036935">
    <property type="entry name" value="Ribosomal_bL9_N_sf"/>
</dbReference>
<gene>
    <name evidence="7" type="primary">rplI</name>
    <name evidence="9" type="ORF">SAMN05660657_04525</name>
</gene>
<dbReference type="GO" id="GO:1990904">
    <property type="term" value="C:ribonucleoprotein complex"/>
    <property type="evidence" value="ECO:0007669"/>
    <property type="project" value="UniProtKB-KW"/>
</dbReference>
<dbReference type="InterPro" id="IPR000244">
    <property type="entry name" value="Ribosomal_bL9"/>
</dbReference>
<evidence type="ECO:0000256" key="2">
    <source>
        <dbReference type="ARBA" id="ARBA00022730"/>
    </source>
</evidence>
<dbReference type="EMBL" id="FPBA01000022">
    <property type="protein sequence ID" value="SFT99286.1"/>
    <property type="molecule type" value="Genomic_DNA"/>
</dbReference>
<evidence type="ECO:0000256" key="4">
    <source>
        <dbReference type="ARBA" id="ARBA00022980"/>
    </source>
</evidence>
<evidence type="ECO:0000256" key="5">
    <source>
        <dbReference type="ARBA" id="ARBA00023274"/>
    </source>
</evidence>
<reference evidence="10" key="1">
    <citation type="submission" date="2016-10" db="EMBL/GenBank/DDBJ databases">
        <authorList>
            <person name="Varghese N."/>
            <person name="Submissions S."/>
        </authorList>
    </citation>
    <scope>NUCLEOTIDE SEQUENCE [LARGE SCALE GENOMIC DNA]</scope>
    <source>
        <strain evidence="10">DSM 46136</strain>
    </source>
</reference>
<dbReference type="OrthoDB" id="9788336at2"/>
<dbReference type="GO" id="GO:0006412">
    <property type="term" value="P:translation"/>
    <property type="evidence" value="ECO:0007669"/>
    <property type="project" value="UniProtKB-UniRule"/>
</dbReference>
<dbReference type="Pfam" id="PF01281">
    <property type="entry name" value="Ribosomal_L9_N"/>
    <property type="match status" value="1"/>
</dbReference>
<evidence type="ECO:0000259" key="8">
    <source>
        <dbReference type="PROSITE" id="PS00651"/>
    </source>
</evidence>
<dbReference type="GO" id="GO:0019843">
    <property type="term" value="F:rRNA binding"/>
    <property type="evidence" value="ECO:0007669"/>
    <property type="project" value="UniProtKB-UniRule"/>
</dbReference>
<dbReference type="NCBIfam" id="TIGR00158">
    <property type="entry name" value="L9"/>
    <property type="match status" value="1"/>
</dbReference>
<feature type="domain" description="Ribosomal protein L9" evidence="8">
    <location>
        <begin position="16"/>
        <end position="43"/>
    </location>
</feature>
<organism evidence="9 10">
    <name type="scientific">Geodermatophilus amargosae</name>
    <dbReference type="NCBI Taxonomy" id="1296565"/>
    <lineage>
        <taxon>Bacteria</taxon>
        <taxon>Bacillati</taxon>
        <taxon>Actinomycetota</taxon>
        <taxon>Actinomycetes</taxon>
        <taxon>Geodermatophilales</taxon>
        <taxon>Geodermatophilaceae</taxon>
        <taxon>Geodermatophilus</taxon>
    </lineage>
</organism>
<protein>
    <recommendedName>
        <fullName evidence="6 7">Large ribosomal subunit protein bL9</fullName>
    </recommendedName>
</protein>
<evidence type="ECO:0000313" key="10">
    <source>
        <dbReference type="Proteomes" id="UP000199546"/>
    </source>
</evidence>
<dbReference type="PANTHER" id="PTHR21368">
    <property type="entry name" value="50S RIBOSOMAL PROTEIN L9"/>
    <property type="match status" value="1"/>
</dbReference>
<evidence type="ECO:0000256" key="6">
    <source>
        <dbReference type="ARBA" id="ARBA00035292"/>
    </source>
</evidence>
<dbReference type="Gene3D" id="3.40.5.10">
    <property type="entry name" value="Ribosomal protein L9, N-terminal domain"/>
    <property type="match status" value="1"/>
</dbReference>
<dbReference type="Proteomes" id="UP000199546">
    <property type="component" value="Unassembled WGS sequence"/>
</dbReference>
<sequence>MSTTKLILTAEVTGLGSSGDTVEVKGGYARNYLLPRGLAIVATRGAEKQVTSLRRARAAREVRSLEEAQGLAGRLSGLTVRVPARAGDGGRLFGRVTTADVAAAVTAAGGPELDRRRIELPSSIKTTGQHQVTVRVHPEVTATLPIEVVAG</sequence>
<keyword evidence="4 7" id="KW-0689">Ribosomal protein</keyword>
<evidence type="ECO:0000256" key="3">
    <source>
        <dbReference type="ARBA" id="ARBA00022884"/>
    </source>
</evidence>
<keyword evidence="5 7" id="KW-0687">Ribonucleoprotein</keyword>
<dbReference type="PROSITE" id="PS00651">
    <property type="entry name" value="RIBOSOMAL_L9"/>
    <property type="match status" value="1"/>
</dbReference>
<keyword evidence="2 7" id="KW-0699">rRNA-binding</keyword>
<comment type="function">
    <text evidence="7">Binds to the 23S rRNA.</text>
</comment>
<dbReference type="SUPFAM" id="SSF55653">
    <property type="entry name" value="Ribosomal protein L9 C-domain"/>
    <property type="match status" value="1"/>
</dbReference>
<dbReference type="FunFam" id="3.40.5.10:FF:000003">
    <property type="entry name" value="50S ribosomal protein L9"/>
    <property type="match status" value="1"/>
</dbReference>
<dbReference type="GO" id="GO:0003735">
    <property type="term" value="F:structural constituent of ribosome"/>
    <property type="evidence" value="ECO:0007669"/>
    <property type="project" value="InterPro"/>
</dbReference>
<dbReference type="GO" id="GO:0005840">
    <property type="term" value="C:ribosome"/>
    <property type="evidence" value="ECO:0007669"/>
    <property type="project" value="UniProtKB-KW"/>
</dbReference>
<dbReference type="InterPro" id="IPR009027">
    <property type="entry name" value="Ribosomal_bL9/RNase_H1_N"/>
</dbReference>
<comment type="similarity">
    <text evidence="1 7">Belongs to the bacterial ribosomal protein bL9 family.</text>
</comment>
<name>A0A1I7CIN6_9ACTN</name>
<dbReference type="InterPro" id="IPR020070">
    <property type="entry name" value="Ribosomal_bL9_N"/>
</dbReference>
<dbReference type="Gene3D" id="3.10.430.100">
    <property type="entry name" value="Ribosomal protein L9, C-terminal domain"/>
    <property type="match status" value="1"/>
</dbReference>
<dbReference type="InterPro" id="IPR020069">
    <property type="entry name" value="Ribosomal_bL9_C"/>
</dbReference>